<name>A0A165EIZ1_9BASI</name>
<feature type="region of interest" description="Disordered" evidence="1">
    <location>
        <begin position="306"/>
        <end position="330"/>
    </location>
</feature>
<dbReference type="EMBL" id="KV424003">
    <property type="protein sequence ID" value="KZT54964.1"/>
    <property type="molecule type" value="Genomic_DNA"/>
</dbReference>
<accession>A0A165EIZ1</accession>
<sequence length="330" mass="35287">MPFPFQRRASPPVVEVNLGDGNPRPMSRSSSRADKLRVSLVHLSRYFARPKSAFSAPSLSSSLSSRSSDDSNRSFDMPKGTGGEKIVLEKRSTPEGFMIISKKPAQGATTVPPSSVPDKLAARVGVVRSLSTASRRGAPVPPPTKAQLAALKVYAEKALPPLPPKSGPASMVLSITPPTASIPPPAYVSEKPKPVPSAFTTVTPTKPRRGSLRPRTPKTPNNSESFLSFSATPPRRYSFRAASGAVRTSFLSLTPSPSPSPVKKNKAAHRYSTTSQRMGLVNGALLPPGRVELHVAEIPSTTNYATRPLSRHPYATAVPAPPQRNSRRYA</sequence>
<dbReference type="Proteomes" id="UP000076842">
    <property type="component" value="Unassembled WGS sequence"/>
</dbReference>
<dbReference type="InParanoid" id="A0A165EIZ1"/>
<feature type="compositionally biased region" description="Polar residues" evidence="1">
    <location>
        <begin position="218"/>
        <end position="230"/>
    </location>
</feature>
<organism evidence="2 3">
    <name type="scientific">Calocera cornea HHB12733</name>
    <dbReference type="NCBI Taxonomy" id="1353952"/>
    <lineage>
        <taxon>Eukaryota</taxon>
        <taxon>Fungi</taxon>
        <taxon>Dikarya</taxon>
        <taxon>Basidiomycota</taxon>
        <taxon>Agaricomycotina</taxon>
        <taxon>Dacrymycetes</taxon>
        <taxon>Dacrymycetales</taxon>
        <taxon>Dacrymycetaceae</taxon>
        <taxon>Calocera</taxon>
    </lineage>
</organism>
<dbReference type="OrthoDB" id="3361662at2759"/>
<feature type="compositionally biased region" description="Low complexity" evidence="1">
    <location>
        <begin position="52"/>
        <end position="66"/>
    </location>
</feature>
<protein>
    <submittedName>
        <fullName evidence="2">Uncharacterized protein</fullName>
    </submittedName>
</protein>
<dbReference type="AlphaFoldDB" id="A0A165EIZ1"/>
<evidence type="ECO:0000313" key="2">
    <source>
        <dbReference type="EMBL" id="KZT54964.1"/>
    </source>
</evidence>
<keyword evidence="3" id="KW-1185">Reference proteome</keyword>
<proteinExistence type="predicted"/>
<reference evidence="2 3" key="1">
    <citation type="journal article" date="2016" name="Mol. Biol. Evol.">
        <title>Comparative Genomics of Early-Diverging Mushroom-Forming Fungi Provides Insights into the Origins of Lignocellulose Decay Capabilities.</title>
        <authorList>
            <person name="Nagy L.G."/>
            <person name="Riley R."/>
            <person name="Tritt A."/>
            <person name="Adam C."/>
            <person name="Daum C."/>
            <person name="Floudas D."/>
            <person name="Sun H."/>
            <person name="Yadav J.S."/>
            <person name="Pangilinan J."/>
            <person name="Larsson K.H."/>
            <person name="Matsuura K."/>
            <person name="Barry K."/>
            <person name="Labutti K."/>
            <person name="Kuo R."/>
            <person name="Ohm R.A."/>
            <person name="Bhattacharya S.S."/>
            <person name="Shirouzu T."/>
            <person name="Yoshinaga Y."/>
            <person name="Martin F.M."/>
            <person name="Grigoriev I.V."/>
            <person name="Hibbett D.S."/>
        </authorList>
    </citation>
    <scope>NUCLEOTIDE SEQUENCE [LARGE SCALE GENOMIC DNA]</scope>
    <source>
        <strain evidence="2 3">HHB12733</strain>
    </source>
</reference>
<feature type="compositionally biased region" description="Basic residues" evidence="1">
    <location>
        <begin position="206"/>
        <end position="216"/>
    </location>
</feature>
<feature type="region of interest" description="Disordered" evidence="1">
    <location>
        <begin position="1"/>
        <end position="34"/>
    </location>
</feature>
<evidence type="ECO:0000256" key="1">
    <source>
        <dbReference type="SAM" id="MobiDB-lite"/>
    </source>
</evidence>
<feature type="region of interest" description="Disordered" evidence="1">
    <location>
        <begin position="187"/>
        <end position="230"/>
    </location>
</feature>
<evidence type="ECO:0000313" key="3">
    <source>
        <dbReference type="Proteomes" id="UP000076842"/>
    </source>
</evidence>
<feature type="region of interest" description="Disordered" evidence="1">
    <location>
        <begin position="52"/>
        <end position="86"/>
    </location>
</feature>
<gene>
    <name evidence="2" type="ORF">CALCODRAFT_499153</name>
</gene>